<dbReference type="SMART" id="SM00822">
    <property type="entry name" value="PKS_KR"/>
    <property type="match status" value="1"/>
</dbReference>
<dbReference type="PROSITE" id="PS00061">
    <property type="entry name" value="ADH_SHORT"/>
    <property type="match status" value="1"/>
</dbReference>
<reference evidence="4 5" key="1">
    <citation type="journal article" date="2003" name="Int. J. Syst. Evol. Microbiol.">
        <title>Kocuria polaris sp. nov., an orange-pigmented psychrophilic bacterium isolated from an Antarctic cyanobacterial mat sample.</title>
        <authorList>
            <person name="Reddy G.S."/>
            <person name="Prakash J.S."/>
            <person name="Prabahar V."/>
            <person name="Matsumoto G.I."/>
            <person name="Stackebrandt E."/>
            <person name="Shivaji S."/>
        </authorList>
    </citation>
    <scope>NUCLEOTIDE SEQUENCE [LARGE SCALE GENOMIC DNA]</scope>
    <source>
        <strain evidence="4 5">CMS 76or</strain>
    </source>
</reference>
<sequence>MSASSTETRPLAVVTGATGGIGRACVVDLARDHDVLALGRDAGRLAELSGLPHVTVRAADLTDVAALPSVVAGLDRVDVLVHSAAVAGRTTVEAASVADWRAQLELNVVVPAELTRLLLPALRAARGKVVFLNSGSGLNARAGDAVYAASKFALRALADSLRQEVEADGVVVSSVHPGPVDTQMQRDIQAGLGHEYVPERYLRPESVAAAVRAVVDAGEDAQLTTLSLRPRAESR</sequence>
<comment type="caution">
    <text evidence="4">The sequence shown here is derived from an EMBL/GenBank/DDBJ whole genome shotgun (WGS) entry which is preliminary data.</text>
</comment>
<keyword evidence="2" id="KW-0560">Oxidoreductase</keyword>
<dbReference type="InterPro" id="IPR002347">
    <property type="entry name" value="SDR_fam"/>
</dbReference>
<dbReference type="InterPro" id="IPR020904">
    <property type="entry name" value="Sc_DH/Rdtase_CS"/>
</dbReference>
<accession>A0A0A6YCE8</accession>
<dbReference type="InterPro" id="IPR036291">
    <property type="entry name" value="NAD(P)-bd_dom_sf"/>
</dbReference>
<dbReference type="OrthoDB" id="158573at2"/>
<evidence type="ECO:0000313" key="4">
    <source>
        <dbReference type="EMBL" id="KHD97312.1"/>
    </source>
</evidence>
<dbReference type="InterPro" id="IPR057326">
    <property type="entry name" value="KR_dom"/>
</dbReference>
<dbReference type="PANTHER" id="PTHR44196">
    <property type="entry name" value="DEHYDROGENASE/REDUCTASE SDR FAMILY MEMBER 7B"/>
    <property type="match status" value="1"/>
</dbReference>
<dbReference type="AlphaFoldDB" id="A0A0A6YCE8"/>
<organism evidence="4 5">
    <name type="scientific">Kocuria rosea subsp. polaris</name>
    <dbReference type="NCBI Taxonomy" id="136273"/>
    <lineage>
        <taxon>Bacteria</taxon>
        <taxon>Bacillati</taxon>
        <taxon>Actinomycetota</taxon>
        <taxon>Actinomycetes</taxon>
        <taxon>Micrococcales</taxon>
        <taxon>Micrococcaceae</taxon>
        <taxon>Kocuria</taxon>
    </lineage>
</organism>
<dbReference type="GO" id="GO:0016491">
    <property type="term" value="F:oxidoreductase activity"/>
    <property type="evidence" value="ECO:0007669"/>
    <property type="project" value="UniProtKB-KW"/>
</dbReference>
<dbReference type="NCBIfam" id="NF006073">
    <property type="entry name" value="PRK08219.1"/>
    <property type="match status" value="1"/>
</dbReference>
<comment type="similarity">
    <text evidence="1">Belongs to the short-chain dehydrogenases/reductases (SDR) family.</text>
</comment>
<dbReference type="PRINTS" id="PR00081">
    <property type="entry name" value="GDHRDH"/>
</dbReference>
<dbReference type="Gene3D" id="3.40.50.720">
    <property type="entry name" value="NAD(P)-binding Rossmann-like Domain"/>
    <property type="match status" value="1"/>
</dbReference>
<dbReference type="Proteomes" id="UP000030466">
    <property type="component" value="Unassembled WGS sequence"/>
</dbReference>
<keyword evidence="5" id="KW-1185">Reference proteome</keyword>
<dbReference type="SUPFAM" id="SSF51735">
    <property type="entry name" value="NAD(P)-binding Rossmann-fold domains"/>
    <property type="match status" value="1"/>
</dbReference>
<dbReference type="GO" id="GO:0016020">
    <property type="term" value="C:membrane"/>
    <property type="evidence" value="ECO:0007669"/>
    <property type="project" value="TreeGrafter"/>
</dbReference>
<proteinExistence type="inferred from homology"/>
<gene>
    <name evidence="4" type="ORF">GY22_09825</name>
</gene>
<dbReference type="PANTHER" id="PTHR44196:SF1">
    <property type="entry name" value="DEHYDROGENASE_REDUCTASE SDR FAMILY MEMBER 7B"/>
    <property type="match status" value="1"/>
</dbReference>
<evidence type="ECO:0000313" key="5">
    <source>
        <dbReference type="Proteomes" id="UP000030466"/>
    </source>
</evidence>
<evidence type="ECO:0000256" key="2">
    <source>
        <dbReference type="ARBA" id="ARBA00023002"/>
    </source>
</evidence>
<dbReference type="Pfam" id="PF00106">
    <property type="entry name" value="adh_short"/>
    <property type="match status" value="1"/>
</dbReference>
<evidence type="ECO:0000259" key="3">
    <source>
        <dbReference type="SMART" id="SM00822"/>
    </source>
</evidence>
<dbReference type="EMBL" id="JSUH01000008">
    <property type="protein sequence ID" value="KHD97312.1"/>
    <property type="molecule type" value="Genomic_DNA"/>
</dbReference>
<feature type="domain" description="Ketoreductase" evidence="3">
    <location>
        <begin position="10"/>
        <end position="178"/>
    </location>
</feature>
<dbReference type="RefSeq" id="WP_017832753.1">
    <property type="nucleotide sequence ID" value="NZ_JSUH01000008.1"/>
</dbReference>
<protein>
    <submittedName>
        <fullName evidence="4">Short-chain dehydrogenase</fullName>
    </submittedName>
</protein>
<evidence type="ECO:0000256" key="1">
    <source>
        <dbReference type="ARBA" id="ARBA00006484"/>
    </source>
</evidence>
<name>A0A0A6YCE8_KOCRO</name>